<evidence type="ECO:0000256" key="1">
    <source>
        <dbReference type="ARBA" id="ARBA00022737"/>
    </source>
</evidence>
<dbReference type="EMBL" id="FSRQ01000002">
    <property type="protein sequence ID" value="SIO25930.1"/>
    <property type="molecule type" value="Genomic_DNA"/>
</dbReference>
<keyword evidence="5" id="KW-1185">Reference proteome</keyword>
<dbReference type="PROSITE" id="PS50088">
    <property type="entry name" value="ANK_REPEAT"/>
    <property type="match status" value="4"/>
</dbReference>
<dbReference type="Proteomes" id="UP000184782">
    <property type="component" value="Unassembled WGS sequence"/>
</dbReference>
<feature type="repeat" description="ANK" evidence="3">
    <location>
        <begin position="98"/>
        <end position="130"/>
    </location>
</feature>
<feature type="repeat" description="ANK" evidence="3">
    <location>
        <begin position="62"/>
        <end position="94"/>
    </location>
</feature>
<sequence length="334" mass="37937">MWQKRTRHTFRNNNTMRKTYLLILITISITLTNCKKEEISRTDPIIEKSNSINKFFKQEDGFEYTKLGLACKNNNLANVKELISKGADINIVKKDDIYEYDALSVAIENNHYEIVKFLINEKADVNKVYNEDGLTAIGLATKLNQKEIVELLLKNHANPNGSDASETDYKETPLLIAIQNNNIIIAKLLIDSGANINDTDKDGNTIKSLISSKGGQWENLVSANAQKLLKFNGEYFAENDKLSDYGISLNFKNDSIIYTEIGNMGKTYNQYLLKVSLTENNKIYLKYDKTLNGYTVNANKGNYFGIVTSEKIGLLFESEYLSEKFDVDKTFMSK</sequence>
<dbReference type="PANTHER" id="PTHR24198:SF194">
    <property type="entry name" value="INVERSIN-A"/>
    <property type="match status" value="1"/>
</dbReference>
<evidence type="ECO:0000256" key="3">
    <source>
        <dbReference type="PROSITE-ProRule" id="PRU00023"/>
    </source>
</evidence>
<reference evidence="5" key="1">
    <citation type="submission" date="2016-12" db="EMBL/GenBank/DDBJ databases">
        <authorList>
            <person name="Varghese N."/>
            <person name="Submissions S."/>
        </authorList>
    </citation>
    <scope>NUCLEOTIDE SEQUENCE [LARGE SCALE GENOMIC DNA]</scope>
    <source>
        <strain evidence="5">DSM 16779</strain>
    </source>
</reference>
<name>A0A1N6I1L3_9FLAO</name>
<dbReference type="STRING" id="59733.SAMN05421769_3098"/>
<dbReference type="Pfam" id="PF00023">
    <property type="entry name" value="Ank"/>
    <property type="match status" value="1"/>
</dbReference>
<dbReference type="PROSITE" id="PS50297">
    <property type="entry name" value="ANK_REP_REGION"/>
    <property type="match status" value="2"/>
</dbReference>
<evidence type="ECO:0000256" key="2">
    <source>
        <dbReference type="ARBA" id="ARBA00023043"/>
    </source>
</evidence>
<keyword evidence="2 3" id="KW-0040">ANK repeat</keyword>
<organism evidence="4 5">
    <name type="scientific">Chryseobacterium scophthalmum</name>
    <dbReference type="NCBI Taxonomy" id="59733"/>
    <lineage>
        <taxon>Bacteria</taxon>
        <taxon>Pseudomonadati</taxon>
        <taxon>Bacteroidota</taxon>
        <taxon>Flavobacteriia</taxon>
        <taxon>Flavobacteriales</taxon>
        <taxon>Weeksellaceae</taxon>
        <taxon>Chryseobacterium group</taxon>
        <taxon>Chryseobacterium</taxon>
    </lineage>
</organism>
<accession>A0A1N6I1L3</accession>
<dbReference type="SUPFAM" id="SSF48403">
    <property type="entry name" value="Ankyrin repeat"/>
    <property type="match status" value="1"/>
</dbReference>
<keyword evidence="1" id="KW-0677">Repeat</keyword>
<dbReference type="Pfam" id="PF12796">
    <property type="entry name" value="Ank_2"/>
    <property type="match status" value="1"/>
</dbReference>
<dbReference type="InterPro" id="IPR036770">
    <property type="entry name" value="Ankyrin_rpt-contain_sf"/>
</dbReference>
<protein>
    <submittedName>
        <fullName evidence="4">Ankyrin repeat-containing protein</fullName>
    </submittedName>
</protein>
<dbReference type="OrthoDB" id="1264814at2"/>
<gene>
    <name evidence="4" type="ORF">SAMN05421769_3098</name>
</gene>
<dbReference type="Gene3D" id="1.25.40.20">
    <property type="entry name" value="Ankyrin repeat-containing domain"/>
    <property type="match status" value="2"/>
</dbReference>
<feature type="repeat" description="ANK" evidence="3">
    <location>
        <begin position="132"/>
        <end position="164"/>
    </location>
</feature>
<dbReference type="AlphaFoldDB" id="A0A1N6I1L3"/>
<evidence type="ECO:0000313" key="5">
    <source>
        <dbReference type="Proteomes" id="UP000184782"/>
    </source>
</evidence>
<dbReference type="InterPro" id="IPR002110">
    <property type="entry name" value="Ankyrin_rpt"/>
</dbReference>
<dbReference type="PANTHER" id="PTHR24198">
    <property type="entry name" value="ANKYRIN REPEAT AND PROTEIN KINASE DOMAIN-CONTAINING PROTEIN"/>
    <property type="match status" value="1"/>
</dbReference>
<proteinExistence type="predicted"/>
<dbReference type="RefSeq" id="WP_084550640.1">
    <property type="nucleotide sequence ID" value="NZ_FSRQ01000002.1"/>
</dbReference>
<evidence type="ECO:0000313" key="4">
    <source>
        <dbReference type="EMBL" id="SIO25930.1"/>
    </source>
</evidence>
<feature type="repeat" description="ANK" evidence="3">
    <location>
        <begin position="169"/>
        <end position="201"/>
    </location>
</feature>
<dbReference type="SMART" id="SM00248">
    <property type="entry name" value="ANK"/>
    <property type="match status" value="4"/>
</dbReference>